<evidence type="ECO:0000256" key="1">
    <source>
        <dbReference type="SAM" id="SignalP"/>
    </source>
</evidence>
<dbReference type="AlphaFoldDB" id="A0A3P1VDH7"/>
<dbReference type="Pfam" id="PF20316">
    <property type="entry name" value="DUF6612"/>
    <property type="match status" value="1"/>
</dbReference>
<accession>A0A3P1VDH7</accession>
<gene>
    <name evidence="2" type="ORF">EII38_05615</name>
</gene>
<keyword evidence="3" id="KW-1185">Reference proteome</keyword>
<sequence>MKKTFQIFGVLCTLSLFLVACGAKTEKDTGNVSQKVATTQEQNLTVAEFLDKVEKANNEVETVHLDMELFLQVNTNKKTQEMQADVDYGKQGDTIQRANASIDEVNNGQVKYEEFILPGGDGHPVYSRTSKDGNWDKDTSDGHYFIRPGYFSFLKILYSMENDLELEESDDNYTLVLKSQNVDLLSLFKDELNLSITGVSQTELEKDFEVTFDKTNLYMTGFKMVFEYEGIEGQLDMDIETDFSAWNQLDDFTFQAPK</sequence>
<dbReference type="Proteomes" id="UP000281771">
    <property type="component" value="Unassembled WGS sequence"/>
</dbReference>
<evidence type="ECO:0000313" key="2">
    <source>
        <dbReference type="EMBL" id="RRD31686.1"/>
    </source>
</evidence>
<protein>
    <recommendedName>
        <fullName evidence="4">Lipoprotein</fullName>
    </recommendedName>
</protein>
<name>A0A3P1VDH7_9STRE</name>
<feature type="chain" id="PRO_5038451131" description="Lipoprotein" evidence="1">
    <location>
        <begin position="23"/>
        <end position="258"/>
    </location>
</feature>
<feature type="signal peptide" evidence="1">
    <location>
        <begin position="1"/>
        <end position="22"/>
    </location>
</feature>
<dbReference type="RefSeq" id="WP_124776702.1">
    <property type="nucleotide sequence ID" value="NZ_RQZA01000003.1"/>
</dbReference>
<evidence type="ECO:0008006" key="4">
    <source>
        <dbReference type="Google" id="ProtNLM"/>
    </source>
</evidence>
<keyword evidence="1" id="KW-0732">Signal</keyword>
<dbReference type="PROSITE" id="PS51257">
    <property type="entry name" value="PROKAR_LIPOPROTEIN"/>
    <property type="match status" value="1"/>
</dbReference>
<evidence type="ECO:0000313" key="3">
    <source>
        <dbReference type="Proteomes" id="UP000281771"/>
    </source>
</evidence>
<comment type="caution">
    <text evidence="2">The sequence shown here is derived from an EMBL/GenBank/DDBJ whole genome shotgun (WGS) entry which is preliminary data.</text>
</comment>
<dbReference type="EMBL" id="RQZA01000003">
    <property type="protein sequence ID" value="RRD31686.1"/>
    <property type="molecule type" value="Genomic_DNA"/>
</dbReference>
<dbReference type="InterPro" id="IPR046720">
    <property type="entry name" value="DUF6612"/>
</dbReference>
<reference evidence="2 3" key="1">
    <citation type="submission" date="2018-11" db="EMBL/GenBank/DDBJ databases">
        <title>Genomes From Bacteria Associated with the Canine Oral Cavity: a Test Case for Automated Genome-Based Taxonomic Assignment.</title>
        <authorList>
            <person name="Coil D.A."/>
            <person name="Jospin G."/>
            <person name="Darling A.E."/>
            <person name="Wallis C."/>
            <person name="Davis I.J."/>
            <person name="Harris S."/>
            <person name="Eisen J.A."/>
            <person name="Holcombe L.J."/>
            <person name="O'Flynn C."/>
        </authorList>
    </citation>
    <scope>NUCLEOTIDE SEQUENCE [LARGE SCALE GENOMIC DNA]</scope>
    <source>
        <strain evidence="2 3">OH4621_COT-116</strain>
    </source>
</reference>
<proteinExistence type="predicted"/>
<organism evidence="2 3">
    <name type="scientific">Streptococcus minor</name>
    <dbReference type="NCBI Taxonomy" id="229549"/>
    <lineage>
        <taxon>Bacteria</taxon>
        <taxon>Bacillati</taxon>
        <taxon>Bacillota</taxon>
        <taxon>Bacilli</taxon>
        <taxon>Lactobacillales</taxon>
        <taxon>Streptococcaceae</taxon>
        <taxon>Streptococcus</taxon>
    </lineage>
</organism>